<dbReference type="PANTHER" id="PTHR23272:SF184">
    <property type="entry name" value="OS03G0311250 PROTEIN"/>
    <property type="match status" value="1"/>
</dbReference>
<proteinExistence type="predicted"/>
<feature type="domain" description="HAT C-terminal dimerisation" evidence="2">
    <location>
        <begin position="128"/>
        <end position="206"/>
    </location>
</feature>
<reference evidence="4" key="1">
    <citation type="journal article" date="2014" name="Proc. Natl. Acad. Sci. U.S.A.">
        <title>Extensive sampling of basidiomycete genomes demonstrates inadequacy of the white-rot/brown-rot paradigm for wood decay fungi.</title>
        <authorList>
            <person name="Riley R."/>
            <person name="Salamov A.A."/>
            <person name="Brown D.W."/>
            <person name="Nagy L.G."/>
            <person name="Floudas D."/>
            <person name="Held B.W."/>
            <person name="Levasseur A."/>
            <person name="Lombard V."/>
            <person name="Morin E."/>
            <person name="Otillar R."/>
            <person name="Lindquist E.A."/>
            <person name="Sun H."/>
            <person name="LaButti K.M."/>
            <person name="Schmutz J."/>
            <person name="Jabbour D."/>
            <person name="Luo H."/>
            <person name="Baker S.E."/>
            <person name="Pisabarro A.G."/>
            <person name="Walton J.D."/>
            <person name="Blanchette R.A."/>
            <person name="Henrissat B."/>
            <person name="Martin F."/>
            <person name="Cullen D."/>
            <person name="Hibbett D.S."/>
            <person name="Grigoriev I.V."/>
        </authorList>
    </citation>
    <scope>NUCLEOTIDE SEQUENCE [LARGE SCALE GENOMIC DNA]</scope>
    <source>
        <strain evidence="4">CBS 339.88</strain>
    </source>
</reference>
<evidence type="ECO:0000259" key="2">
    <source>
        <dbReference type="Pfam" id="PF05699"/>
    </source>
</evidence>
<dbReference type="HOGENOM" id="CLU_009123_4_3_1"/>
<protein>
    <recommendedName>
        <fullName evidence="2">HAT C-terminal dimerisation domain-containing protein</fullName>
    </recommendedName>
</protein>
<sequence>MDHIDTTFTNAIKPDSDAHPAICYALQLAEKTLNKCYSLTDEHKLEYFRQAGWTSEWIDSAESLVRDEFERSYAANSDSSRKDKNDHDSDRNSISESVVQEERCKSTNIFDNLPALKKPPKSKVLLDELRLYLSAPPETTHLSLRWWFEKRQTYPRLHRMALDYLSIPATSTDVGRLFSRGHLILPHTRSRLSTESTHAFLCLGSWSLAGLVKDLDVEAVTVLDV</sequence>
<dbReference type="EMBL" id="KL142369">
    <property type="protein sequence ID" value="KDR83009.1"/>
    <property type="molecule type" value="Genomic_DNA"/>
</dbReference>
<dbReference type="OrthoDB" id="3359487at2759"/>
<keyword evidence="4" id="KW-1185">Reference proteome</keyword>
<name>A0A067TSZ6_GALM3</name>
<dbReference type="PANTHER" id="PTHR23272">
    <property type="entry name" value="BED FINGER-RELATED"/>
    <property type="match status" value="1"/>
</dbReference>
<gene>
    <name evidence="3" type="ORF">GALMADRAFT_134522</name>
</gene>
<accession>A0A067TSZ6</accession>
<dbReference type="Pfam" id="PF05699">
    <property type="entry name" value="Dimer_Tnp_hAT"/>
    <property type="match status" value="1"/>
</dbReference>
<dbReference type="InterPro" id="IPR012337">
    <property type="entry name" value="RNaseH-like_sf"/>
</dbReference>
<evidence type="ECO:0000313" key="3">
    <source>
        <dbReference type="EMBL" id="KDR83009.1"/>
    </source>
</evidence>
<feature type="compositionally biased region" description="Basic and acidic residues" evidence="1">
    <location>
        <begin position="79"/>
        <end position="93"/>
    </location>
</feature>
<dbReference type="Proteomes" id="UP000027222">
    <property type="component" value="Unassembled WGS sequence"/>
</dbReference>
<organism evidence="3 4">
    <name type="scientific">Galerina marginata (strain CBS 339.88)</name>
    <dbReference type="NCBI Taxonomy" id="685588"/>
    <lineage>
        <taxon>Eukaryota</taxon>
        <taxon>Fungi</taxon>
        <taxon>Dikarya</taxon>
        <taxon>Basidiomycota</taxon>
        <taxon>Agaricomycotina</taxon>
        <taxon>Agaricomycetes</taxon>
        <taxon>Agaricomycetidae</taxon>
        <taxon>Agaricales</taxon>
        <taxon>Agaricineae</taxon>
        <taxon>Strophariaceae</taxon>
        <taxon>Galerina</taxon>
    </lineage>
</organism>
<evidence type="ECO:0000256" key="1">
    <source>
        <dbReference type="SAM" id="MobiDB-lite"/>
    </source>
</evidence>
<evidence type="ECO:0000313" key="4">
    <source>
        <dbReference type="Proteomes" id="UP000027222"/>
    </source>
</evidence>
<dbReference type="SUPFAM" id="SSF53098">
    <property type="entry name" value="Ribonuclease H-like"/>
    <property type="match status" value="1"/>
</dbReference>
<feature type="region of interest" description="Disordered" evidence="1">
    <location>
        <begin position="75"/>
        <end position="100"/>
    </location>
</feature>
<dbReference type="AlphaFoldDB" id="A0A067TSZ6"/>
<dbReference type="GO" id="GO:0046983">
    <property type="term" value="F:protein dimerization activity"/>
    <property type="evidence" value="ECO:0007669"/>
    <property type="project" value="InterPro"/>
</dbReference>
<dbReference type="InterPro" id="IPR008906">
    <property type="entry name" value="HATC_C_dom"/>
</dbReference>